<dbReference type="AlphaFoldDB" id="A0AAV3QQ26"/>
<proteinExistence type="predicted"/>
<organism evidence="1 2">
    <name type="scientific">Lithospermum erythrorhizon</name>
    <name type="common">Purple gromwell</name>
    <name type="synonym">Lithospermum officinale var. erythrorhizon</name>
    <dbReference type="NCBI Taxonomy" id="34254"/>
    <lineage>
        <taxon>Eukaryota</taxon>
        <taxon>Viridiplantae</taxon>
        <taxon>Streptophyta</taxon>
        <taxon>Embryophyta</taxon>
        <taxon>Tracheophyta</taxon>
        <taxon>Spermatophyta</taxon>
        <taxon>Magnoliopsida</taxon>
        <taxon>eudicotyledons</taxon>
        <taxon>Gunneridae</taxon>
        <taxon>Pentapetalae</taxon>
        <taxon>asterids</taxon>
        <taxon>lamiids</taxon>
        <taxon>Boraginales</taxon>
        <taxon>Boraginaceae</taxon>
        <taxon>Boraginoideae</taxon>
        <taxon>Lithospermeae</taxon>
        <taxon>Lithospermum</taxon>
    </lineage>
</organism>
<comment type="caution">
    <text evidence="1">The sequence shown here is derived from an EMBL/GenBank/DDBJ whole genome shotgun (WGS) entry which is preliminary data.</text>
</comment>
<dbReference type="EMBL" id="BAABME010005207">
    <property type="protein sequence ID" value="GAA0164960.1"/>
    <property type="molecule type" value="Genomic_DNA"/>
</dbReference>
<dbReference type="PANTHER" id="PTHR46890">
    <property type="entry name" value="NON-LTR RETROLELEMENT REVERSE TRANSCRIPTASE-LIKE PROTEIN-RELATED"/>
    <property type="match status" value="1"/>
</dbReference>
<accession>A0AAV3QQ26</accession>
<dbReference type="InterPro" id="IPR052343">
    <property type="entry name" value="Retrotransposon-Effector_Assoc"/>
</dbReference>
<evidence type="ECO:0000313" key="2">
    <source>
        <dbReference type="Proteomes" id="UP001454036"/>
    </source>
</evidence>
<sequence length="82" mass="9521">MTEIRPISLCNNIIAKIVGKMLANRLRPIFMKIIYETQSAFLLGRIIYDNILIAYEVLHYMNHAIHVKNNSMAIKLDYEQGL</sequence>
<dbReference type="PANTHER" id="PTHR46890:SF48">
    <property type="entry name" value="RNA-DIRECTED DNA POLYMERASE"/>
    <property type="match status" value="1"/>
</dbReference>
<evidence type="ECO:0000313" key="1">
    <source>
        <dbReference type="EMBL" id="GAA0164960.1"/>
    </source>
</evidence>
<evidence type="ECO:0008006" key="3">
    <source>
        <dbReference type="Google" id="ProtNLM"/>
    </source>
</evidence>
<protein>
    <recommendedName>
        <fullName evidence="3">Reverse transcriptase domain-containing protein</fullName>
    </recommendedName>
</protein>
<reference evidence="1 2" key="1">
    <citation type="submission" date="2024-01" db="EMBL/GenBank/DDBJ databases">
        <title>The complete chloroplast genome sequence of Lithospermum erythrorhizon: insights into the phylogenetic relationship among Boraginaceae species and the maternal lineages of purple gromwells.</title>
        <authorList>
            <person name="Okada T."/>
            <person name="Watanabe K."/>
        </authorList>
    </citation>
    <scope>NUCLEOTIDE SEQUENCE [LARGE SCALE GENOMIC DNA]</scope>
</reference>
<gene>
    <name evidence="1" type="ORF">LIER_20478</name>
</gene>
<name>A0AAV3QQ26_LITER</name>
<dbReference type="Proteomes" id="UP001454036">
    <property type="component" value="Unassembled WGS sequence"/>
</dbReference>
<keyword evidence="2" id="KW-1185">Reference proteome</keyword>